<feature type="binding site" evidence="5">
    <location>
        <position position="128"/>
    </location>
    <ligand>
        <name>FAD</name>
        <dbReference type="ChEBI" id="CHEBI:57692"/>
    </ligand>
</feature>
<comment type="cofactor">
    <cofactor evidence="1 5">
        <name>FAD</name>
        <dbReference type="ChEBI" id="CHEBI:57692"/>
    </cofactor>
</comment>
<protein>
    <submittedName>
        <fullName evidence="6">Uncharacterized protein</fullName>
    </submittedName>
</protein>
<dbReference type="Gene3D" id="2.40.30.10">
    <property type="entry name" value="Translation factors"/>
    <property type="match status" value="1"/>
</dbReference>
<feature type="binding site" evidence="5">
    <location>
        <position position="114"/>
    </location>
    <ligand>
        <name>FAD</name>
        <dbReference type="ChEBI" id="CHEBI:57692"/>
    </ligand>
</feature>
<dbReference type="GeneID" id="68104203"/>
<dbReference type="PANTHER" id="PTHR19370">
    <property type="entry name" value="NADH-CYTOCHROME B5 REDUCTASE"/>
    <property type="match status" value="1"/>
</dbReference>
<evidence type="ECO:0000256" key="1">
    <source>
        <dbReference type="ARBA" id="ARBA00001974"/>
    </source>
</evidence>
<evidence type="ECO:0000313" key="6">
    <source>
        <dbReference type="EMBL" id="KAG2373864.1"/>
    </source>
</evidence>
<keyword evidence="3 5" id="KW-0274">FAD</keyword>
<keyword evidence="7" id="KW-1185">Reference proteome</keyword>
<organism evidence="6 7">
    <name type="scientific">Naegleria lovaniensis</name>
    <name type="common">Amoeba</name>
    <dbReference type="NCBI Taxonomy" id="51637"/>
    <lineage>
        <taxon>Eukaryota</taxon>
        <taxon>Discoba</taxon>
        <taxon>Heterolobosea</taxon>
        <taxon>Tetramitia</taxon>
        <taxon>Eutetramitia</taxon>
        <taxon>Vahlkampfiidae</taxon>
        <taxon>Naegleria</taxon>
    </lineage>
</organism>
<keyword evidence="4" id="KW-0560">Oxidoreductase</keyword>
<dbReference type="Proteomes" id="UP000816034">
    <property type="component" value="Unassembled WGS sequence"/>
</dbReference>
<dbReference type="InterPro" id="IPR039261">
    <property type="entry name" value="FNR_nucleotide-bd"/>
</dbReference>
<dbReference type="RefSeq" id="XP_044543038.1">
    <property type="nucleotide sequence ID" value="XM_044687439.1"/>
</dbReference>
<evidence type="ECO:0000256" key="2">
    <source>
        <dbReference type="ARBA" id="ARBA00022630"/>
    </source>
</evidence>
<reference evidence="6 7" key="1">
    <citation type="journal article" date="2018" name="BMC Genomics">
        <title>The genome of Naegleria lovaniensis, the basis for a comparative approach to unravel pathogenicity factors of the human pathogenic amoeba N. fowleri.</title>
        <authorList>
            <person name="Liechti N."/>
            <person name="Schurch N."/>
            <person name="Bruggmann R."/>
            <person name="Wittwer M."/>
        </authorList>
    </citation>
    <scope>NUCLEOTIDE SEQUENCE [LARGE SCALE GENOMIC DNA]</scope>
    <source>
        <strain evidence="6 7">ATCC 30569</strain>
    </source>
</reference>
<proteinExistence type="predicted"/>
<dbReference type="AlphaFoldDB" id="A0AA88KEP4"/>
<sequence length="312" mass="34509">MSKSQRLIKNAALVSMALLGSGLVATIYMQNKKYTQYSQYSHSEESMKEALSNSEWRSYALGQVVPLNSDSKLFRFVLARNGEALKLNFNSIASIKLQQPSSDNASDHSCVELYPINSENNVGFMDVVIHKKEQPELFKSKAGSLFNFKGPFQSNFNVDEYLSSTQASDMISIIAQDVEHGVAPSLQLVYKLLIQDNSSSGNRKVNSSSPNKPKIHLFYVVSNQKDYLLKQSLQDLKGSLSGRIEMTTIQGGSTLTLPSTELLEALHVVKSNASHGPVIVCGSQDFEESLSSQLLEQYQVKSISLHDGEKRS</sequence>
<gene>
    <name evidence="6" type="ORF">C9374_011749</name>
</gene>
<dbReference type="EMBL" id="PYSW02000050">
    <property type="protein sequence ID" value="KAG2373864.1"/>
    <property type="molecule type" value="Genomic_DNA"/>
</dbReference>
<evidence type="ECO:0000256" key="4">
    <source>
        <dbReference type="ARBA" id="ARBA00023002"/>
    </source>
</evidence>
<keyword evidence="2 5" id="KW-0285">Flavoprotein</keyword>
<dbReference type="SUPFAM" id="SSF52343">
    <property type="entry name" value="Ferredoxin reductase-like, C-terminal NADP-linked domain"/>
    <property type="match status" value="1"/>
</dbReference>
<name>A0AA88KEP4_NAELO</name>
<comment type="caution">
    <text evidence="6">The sequence shown here is derived from an EMBL/GenBank/DDBJ whole genome shotgun (WGS) entry which is preliminary data.</text>
</comment>
<evidence type="ECO:0000256" key="3">
    <source>
        <dbReference type="ARBA" id="ARBA00022827"/>
    </source>
</evidence>
<accession>A0AA88KEP4</accession>
<dbReference type="InterPro" id="IPR001834">
    <property type="entry name" value="CBR-like"/>
</dbReference>
<evidence type="ECO:0000256" key="5">
    <source>
        <dbReference type="PIRSR" id="PIRSR601834-1"/>
    </source>
</evidence>
<dbReference type="GO" id="GO:0016491">
    <property type="term" value="F:oxidoreductase activity"/>
    <property type="evidence" value="ECO:0007669"/>
    <property type="project" value="UniProtKB-KW"/>
</dbReference>
<dbReference type="Gene3D" id="3.40.50.80">
    <property type="entry name" value="Nucleotide-binding domain of ferredoxin-NADP reductase (FNR) module"/>
    <property type="match status" value="1"/>
</dbReference>
<evidence type="ECO:0000313" key="7">
    <source>
        <dbReference type="Proteomes" id="UP000816034"/>
    </source>
</evidence>